<reference evidence="2" key="1">
    <citation type="journal article" date="2021" name="Mol. Ecol. Resour.">
        <title>Apolygus lucorum genome provides insights into omnivorousness and mesophyll feeding.</title>
        <authorList>
            <person name="Liu Y."/>
            <person name="Liu H."/>
            <person name="Wang H."/>
            <person name="Huang T."/>
            <person name="Liu B."/>
            <person name="Yang B."/>
            <person name="Yin L."/>
            <person name="Li B."/>
            <person name="Zhang Y."/>
            <person name="Zhang S."/>
            <person name="Jiang F."/>
            <person name="Zhang X."/>
            <person name="Ren Y."/>
            <person name="Wang B."/>
            <person name="Wang S."/>
            <person name="Lu Y."/>
            <person name="Wu K."/>
            <person name="Fan W."/>
            <person name="Wang G."/>
        </authorList>
    </citation>
    <scope>NUCLEOTIDE SEQUENCE</scope>
    <source>
        <strain evidence="2">12Hb</strain>
    </source>
</reference>
<gene>
    <name evidence="2" type="ORF">GE061_001778</name>
</gene>
<dbReference type="EMBL" id="WIXP02000010">
    <property type="protein sequence ID" value="KAF6203447.1"/>
    <property type="molecule type" value="Genomic_DNA"/>
</dbReference>
<evidence type="ECO:0000256" key="1">
    <source>
        <dbReference type="SAM" id="MobiDB-lite"/>
    </source>
</evidence>
<accession>A0A6A4J5E4</accession>
<dbReference type="Proteomes" id="UP000466442">
    <property type="component" value="Unassembled WGS sequence"/>
</dbReference>
<organism evidence="2 3">
    <name type="scientific">Apolygus lucorum</name>
    <name type="common">Small green plant bug</name>
    <name type="synonym">Lygocoris lucorum</name>
    <dbReference type="NCBI Taxonomy" id="248454"/>
    <lineage>
        <taxon>Eukaryota</taxon>
        <taxon>Metazoa</taxon>
        <taxon>Ecdysozoa</taxon>
        <taxon>Arthropoda</taxon>
        <taxon>Hexapoda</taxon>
        <taxon>Insecta</taxon>
        <taxon>Pterygota</taxon>
        <taxon>Neoptera</taxon>
        <taxon>Paraneoptera</taxon>
        <taxon>Hemiptera</taxon>
        <taxon>Heteroptera</taxon>
        <taxon>Panheteroptera</taxon>
        <taxon>Cimicomorpha</taxon>
        <taxon>Miridae</taxon>
        <taxon>Mirini</taxon>
        <taxon>Apolygus</taxon>
    </lineage>
</organism>
<evidence type="ECO:0000313" key="2">
    <source>
        <dbReference type="EMBL" id="KAF6203447.1"/>
    </source>
</evidence>
<evidence type="ECO:0000313" key="3">
    <source>
        <dbReference type="Proteomes" id="UP000466442"/>
    </source>
</evidence>
<comment type="caution">
    <text evidence="2">The sequence shown here is derived from an EMBL/GenBank/DDBJ whole genome shotgun (WGS) entry which is preliminary data.</text>
</comment>
<protein>
    <submittedName>
        <fullName evidence="2">Uncharacterized protein</fullName>
    </submittedName>
</protein>
<feature type="region of interest" description="Disordered" evidence="1">
    <location>
        <begin position="430"/>
        <end position="462"/>
    </location>
</feature>
<dbReference type="AlphaFoldDB" id="A0A6A4J5E4"/>
<feature type="compositionally biased region" description="Polar residues" evidence="1">
    <location>
        <begin position="502"/>
        <end position="513"/>
    </location>
</feature>
<feature type="region of interest" description="Disordered" evidence="1">
    <location>
        <begin position="493"/>
        <end position="513"/>
    </location>
</feature>
<keyword evidence="3" id="KW-1185">Reference proteome</keyword>
<feature type="region of interest" description="Disordered" evidence="1">
    <location>
        <begin position="330"/>
        <end position="358"/>
    </location>
</feature>
<proteinExistence type="predicted"/>
<sequence>MEEKERKWYEEEERSIIKDLLKNKRIDLGQLQKAMIPLVQNENRLKAKEGRVIAMLAQADKIFKTAVSKIFNVVNYQVSYASKDSLIEHQECSKLENCLKETDFYFGSHYKDAEQELSAKLNDTTFTDRSLKHLVQEKIKKRELFNDRRRFWDPEEKWMRILARNIIEENGFICGQWEPHELTYEYRKYANRQKNIEEYKQLFGEEYDPLWDVDKTVTDLKDFPYNWPYVREEDLTVGDESMMYKSEHRFPIVNQNSGLDLDFIANTDQDVVTLMLREQQQGASSMQRPMSVTIDLDERLPQTRAVPLSNSQLSLFKTDIFGQDQGVDLETSEAGRRSADASSMDEHDDDSSSQVKLSSRQVLVAKSVGELEPNLGSEIILSESSDHLGNRLRNQMEVTVESARLTPRVQHSDLFGEDKLESEELFVKSRQSRMEPSVGASSRSVRQAQASTRSGMVSDDLGEQTVESGSDQILLPGDPLYPENWREICEDDCLSEGESIPSPRSSPSNVTDFSEITEVELFVPSDAEEEPYQEYYDEAISTPVGPTVAKRPSQM</sequence>
<name>A0A6A4J5E4_APOLU</name>
<feature type="compositionally biased region" description="Low complexity" evidence="1">
    <location>
        <begin position="440"/>
        <end position="454"/>
    </location>
</feature>
<dbReference type="OrthoDB" id="10537678at2759"/>